<dbReference type="PANTHER" id="PTHR33542:SF5">
    <property type="entry name" value="FERROCHELATASE CHE1"/>
    <property type="match status" value="1"/>
</dbReference>
<name>A0ABU1UQ89_9ACTN</name>
<keyword evidence="2" id="KW-0456">Lyase</keyword>
<evidence type="ECO:0000256" key="2">
    <source>
        <dbReference type="ARBA" id="ARBA00023239"/>
    </source>
</evidence>
<organism evidence="3 4">
    <name type="scientific">Aeromicrobium panaciterrae</name>
    <dbReference type="NCBI Taxonomy" id="363861"/>
    <lineage>
        <taxon>Bacteria</taxon>
        <taxon>Bacillati</taxon>
        <taxon>Actinomycetota</taxon>
        <taxon>Actinomycetes</taxon>
        <taxon>Propionibacteriales</taxon>
        <taxon>Nocardioidaceae</taxon>
        <taxon>Aeromicrobium</taxon>
    </lineage>
</organism>
<evidence type="ECO:0000256" key="1">
    <source>
        <dbReference type="ARBA" id="ARBA00022723"/>
    </source>
</evidence>
<keyword evidence="4" id="KW-1185">Reference proteome</keyword>
<gene>
    <name evidence="3" type="ORF">J2X11_002185</name>
</gene>
<accession>A0ABU1UQ89</accession>
<dbReference type="InterPro" id="IPR002762">
    <property type="entry name" value="CbiX-like"/>
</dbReference>
<protein>
    <submittedName>
        <fullName evidence="3">Sirohydrochlorin ferrochelatase</fullName>
    </submittedName>
</protein>
<dbReference type="RefSeq" id="WP_309970802.1">
    <property type="nucleotide sequence ID" value="NZ_JAVDWH010000001.1"/>
</dbReference>
<dbReference type="InterPro" id="IPR050963">
    <property type="entry name" value="Sirohydro_Cobaltochel/CbiX"/>
</dbReference>
<sequence length="238" mass="24967">MTISLVATSHGTSVPEAREAITSLIDGVREAAPHLDVHEAFVDVQDPYVGDVVEQIDGAAVVVPLLLAPGFHVDVDIVNAAARPTAAAARTLGPDARLTRVLLKRLADVGATRDDVVVLAGAGSTNDIALRSVDAAARMLGTAWGSPIPVGHVGGKANPIEDVVRDVARSGRRVVVASYLMAPGYFFDKLTQCGADVVTQPLLDGPVADPDLVSLVIDRYAEAADLLDQTHTALERWM</sequence>
<dbReference type="Pfam" id="PF01903">
    <property type="entry name" value="CbiX"/>
    <property type="match status" value="1"/>
</dbReference>
<comment type="caution">
    <text evidence="3">The sequence shown here is derived from an EMBL/GenBank/DDBJ whole genome shotgun (WGS) entry which is preliminary data.</text>
</comment>
<dbReference type="EMBL" id="JAVDWH010000001">
    <property type="protein sequence ID" value="MDR7087346.1"/>
    <property type="molecule type" value="Genomic_DNA"/>
</dbReference>
<dbReference type="Gene3D" id="3.40.50.1400">
    <property type="match status" value="2"/>
</dbReference>
<evidence type="ECO:0000313" key="4">
    <source>
        <dbReference type="Proteomes" id="UP001257739"/>
    </source>
</evidence>
<proteinExistence type="predicted"/>
<dbReference type="Proteomes" id="UP001257739">
    <property type="component" value="Unassembled WGS sequence"/>
</dbReference>
<reference evidence="3 4" key="1">
    <citation type="submission" date="2023-07" db="EMBL/GenBank/DDBJ databases">
        <title>Sorghum-associated microbial communities from plants grown in Nebraska, USA.</title>
        <authorList>
            <person name="Schachtman D."/>
        </authorList>
    </citation>
    <scope>NUCLEOTIDE SEQUENCE [LARGE SCALE GENOMIC DNA]</scope>
    <source>
        <strain evidence="3 4">BE248</strain>
    </source>
</reference>
<dbReference type="CDD" id="cd03416">
    <property type="entry name" value="CbiX_SirB_N"/>
    <property type="match status" value="1"/>
</dbReference>
<dbReference type="PANTHER" id="PTHR33542">
    <property type="entry name" value="SIROHYDROCHLORIN FERROCHELATASE, CHLOROPLASTIC"/>
    <property type="match status" value="1"/>
</dbReference>
<evidence type="ECO:0000313" key="3">
    <source>
        <dbReference type="EMBL" id="MDR7087346.1"/>
    </source>
</evidence>
<keyword evidence="1" id="KW-0479">Metal-binding</keyword>
<dbReference type="SUPFAM" id="SSF53800">
    <property type="entry name" value="Chelatase"/>
    <property type="match status" value="1"/>
</dbReference>